<proteinExistence type="predicted"/>
<comment type="caution">
    <text evidence="1">The sequence shown here is derived from an EMBL/GenBank/DDBJ whole genome shotgun (WGS) entry which is preliminary data.</text>
</comment>
<organism evidence="1 2">
    <name type="scientific">Frankliniella fusca</name>
    <dbReference type="NCBI Taxonomy" id="407009"/>
    <lineage>
        <taxon>Eukaryota</taxon>
        <taxon>Metazoa</taxon>
        <taxon>Ecdysozoa</taxon>
        <taxon>Arthropoda</taxon>
        <taxon>Hexapoda</taxon>
        <taxon>Insecta</taxon>
        <taxon>Pterygota</taxon>
        <taxon>Neoptera</taxon>
        <taxon>Paraneoptera</taxon>
        <taxon>Thysanoptera</taxon>
        <taxon>Terebrantia</taxon>
        <taxon>Thripoidea</taxon>
        <taxon>Thripidae</taxon>
        <taxon>Frankliniella</taxon>
    </lineage>
</organism>
<protein>
    <submittedName>
        <fullName evidence="1">Supervillin</fullName>
    </submittedName>
</protein>
<keyword evidence="2" id="KW-1185">Reference proteome</keyword>
<feature type="non-terminal residue" evidence="1">
    <location>
        <position position="1"/>
    </location>
</feature>
<dbReference type="EMBL" id="JAHWGI010000994">
    <property type="protein sequence ID" value="KAK3920320.1"/>
    <property type="molecule type" value="Genomic_DNA"/>
</dbReference>
<dbReference type="AlphaFoldDB" id="A0AAE1HFC4"/>
<reference evidence="1" key="2">
    <citation type="journal article" date="2023" name="BMC Genomics">
        <title>Pest status, molecular evolution, and epigenetic factors derived from the genome assembly of Frankliniella fusca, a thysanopteran phytovirus vector.</title>
        <authorList>
            <person name="Catto M.A."/>
            <person name="Labadie P.E."/>
            <person name="Jacobson A.L."/>
            <person name="Kennedy G.G."/>
            <person name="Srinivasan R."/>
            <person name="Hunt B.G."/>
        </authorList>
    </citation>
    <scope>NUCLEOTIDE SEQUENCE</scope>
    <source>
        <strain evidence="1">PL_HMW_Pooled</strain>
    </source>
</reference>
<dbReference type="Proteomes" id="UP001219518">
    <property type="component" value="Unassembled WGS sequence"/>
</dbReference>
<gene>
    <name evidence="1" type="ORF">KUF71_009607</name>
</gene>
<name>A0AAE1HFC4_9NEOP</name>
<sequence>FSPRFFCQVSSTAKFLSFVKTCWKTRKNLLLLTQPAFRPSTFILEFEVMALVSTPPTTAGTIKYQAFLTVVFPQISDYDYNRSNSNRNLMQK</sequence>
<accession>A0AAE1HFC4</accession>
<evidence type="ECO:0000313" key="2">
    <source>
        <dbReference type="Proteomes" id="UP001219518"/>
    </source>
</evidence>
<reference evidence="1" key="1">
    <citation type="submission" date="2021-07" db="EMBL/GenBank/DDBJ databases">
        <authorList>
            <person name="Catto M.A."/>
            <person name="Jacobson A."/>
            <person name="Kennedy G."/>
            <person name="Labadie P."/>
            <person name="Hunt B.G."/>
            <person name="Srinivasan R."/>
        </authorList>
    </citation>
    <scope>NUCLEOTIDE SEQUENCE</scope>
    <source>
        <strain evidence="1">PL_HMW_Pooled</strain>
        <tissue evidence="1">Head</tissue>
    </source>
</reference>
<evidence type="ECO:0000313" key="1">
    <source>
        <dbReference type="EMBL" id="KAK3920320.1"/>
    </source>
</evidence>